<name>A0A9D4BGK5_DREPO</name>
<dbReference type="Proteomes" id="UP000828390">
    <property type="component" value="Unassembled WGS sequence"/>
</dbReference>
<organism evidence="1 2">
    <name type="scientific">Dreissena polymorpha</name>
    <name type="common">Zebra mussel</name>
    <name type="synonym">Mytilus polymorpha</name>
    <dbReference type="NCBI Taxonomy" id="45954"/>
    <lineage>
        <taxon>Eukaryota</taxon>
        <taxon>Metazoa</taxon>
        <taxon>Spiralia</taxon>
        <taxon>Lophotrochozoa</taxon>
        <taxon>Mollusca</taxon>
        <taxon>Bivalvia</taxon>
        <taxon>Autobranchia</taxon>
        <taxon>Heteroconchia</taxon>
        <taxon>Euheterodonta</taxon>
        <taxon>Imparidentia</taxon>
        <taxon>Neoheterodontei</taxon>
        <taxon>Myida</taxon>
        <taxon>Dreissenoidea</taxon>
        <taxon>Dreissenidae</taxon>
        <taxon>Dreissena</taxon>
    </lineage>
</organism>
<protein>
    <submittedName>
        <fullName evidence="1">Uncharacterized protein</fullName>
    </submittedName>
</protein>
<evidence type="ECO:0000313" key="1">
    <source>
        <dbReference type="EMBL" id="KAH3702360.1"/>
    </source>
</evidence>
<keyword evidence="2" id="KW-1185">Reference proteome</keyword>
<sequence length="50" mass="5272">MHVLDLSQGNQALCMCWTSLWGTRTNACAGPLSGEPGLMHVLDLSLGSQA</sequence>
<proteinExistence type="predicted"/>
<reference evidence="1" key="2">
    <citation type="submission" date="2020-11" db="EMBL/GenBank/DDBJ databases">
        <authorList>
            <person name="McCartney M.A."/>
            <person name="Auch B."/>
            <person name="Kono T."/>
            <person name="Mallez S."/>
            <person name="Becker A."/>
            <person name="Gohl D.M."/>
            <person name="Silverstein K.A.T."/>
            <person name="Koren S."/>
            <person name="Bechman K.B."/>
            <person name="Herman A."/>
            <person name="Abrahante J.E."/>
            <person name="Garbe J."/>
        </authorList>
    </citation>
    <scope>NUCLEOTIDE SEQUENCE</scope>
    <source>
        <strain evidence="1">Duluth1</strain>
        <tissue evidence="1">Whole animal</tissue>
    </source>
</reference>
<reference evidence="1" key="1">
    <citation type="journal article" date="2019" name="bioRxiv">
        <title>The Genome of the Zebra Mussel, Dreissena polymorpha: A Resource for Invasive Species Research.</title>
        <authorList>
            <person name="McCartney M.A."/>
            <person name="Auch B."/>
            <person name="Kono T."/>
            <person name="Mallez S."/>
            <person name="Zhang Y."/>
            <person name="Obille A."/>
            <person name="Becker A."/>
            <person name="Abrahante J.E."/>
            <person name="Garbe J."/>
            <person name="Badalamenti J.P."/>
            <person name="Herman A."/>
            <person name="Mangelson H."/>
            <person name="Liachko I."/>
            <person name="Sullivan S."/>
            <person name="Sone E.D."/>
            <person name="Koren S."/>
            <person name="Silverstein K.A.T."/>
            <person name="Beckman K.B."/>
            <person name="Gohl D.M."/>
        </authorList>
    </citation>
    <scope>NUCLEOTIDE SEQUENCE</scope>
    <source>
        <strain evidence="1">Duluth1</strain>
        <tissue evidence="1">Whole animal</tissue>
    </source>
</reference>
<gene>
    <name evidence="1" type="ORF">DPMN_077375</name>
</gene>
<dbReference type="EMBL" id="JAIWYP010000015">
    <property type="protein sequence ID" value="KAH3702360.1"/>
    <property type="molecule type" value="Genomic_DNA"/>
</dbReference>
<comment type="caution">
    <text evidence="1">The sequence shown here is derived from an EMBL/GenBank/DDBJ whole genome shotgun (WGS) entry which is preliminary data.</text>
</comment>
<evidence type="ECO:0000313" key="2">
    <source>
        <dbReference type="Proteomes" id="UP000828390"/>
    </source>
</evidence>
<dbReference type="AlphaFoldDB" id="A0A9D4BGK5"/>
<accession>A0A9D4BGK5</accession>